<protein>
    <submittedName>
        <fullName evidence="8">CoA pyrophosphatase</fullName>
    </submittedName>
</protein>
<organism evidence="8 9">
    <name type="scientific">Bacillus infantis</name>
    <dbReference type="NCBI Taxonomy" id="324767"/>
    <lineage>
        <taxon>Bacteria</taxon>
        <taxon>Bacillati</taxon>
        <taxon>Bacillota</taxon>
        <taxon>Bacilli</taxon>
        <taxon>Bacillales</taxon>
        <taxon>Bacillaceae</taxon>
        <taxon>Bacillus</taxon>
    </lineage>
</organism>
<reference evidence="8 9" key="1">
    <citation type="submission" date="2019-08" db="EMBL/GenBank/DDBJ databases">
        <title>Bacillus genomes from the desert of Cuatro Cienegas, Coahuila.</title>
        <authorList>
            <person name="Olmedo-Alvarez G."/>
        </authorList>
    </citation>
    <scope>NUCLEOTIDE SEQUENCE [LARGE SCALE GENOMIC DNA]</scope>
    <source>
        <strain evidence="8 9">CH446_14T</strain>
    </source>
</reference>
<evidence type="ECO:0000256" key="2">
    <source>
        <dbReference type="ARBA" id="ARBA00001946"/>
    </source>
</evidence>
<evidence type="ECO:0000256" key="4">
    <source>
        <dbReference type="ARBA" id="ARBA00022801"/>
    </source>
</evidence>
<evidence type="ECO:0000256" key="3">
    <source>
        <dbReference type="ARBA" id="ARBA00022723"/>
    </source>
</evidence>
<dbReference type="RefSeq" id="WP_148975679.1">
    <property type="nucleotide sequence ID" value="NZ_JBNIKT010000001.1"/>
</dbReference>
<dbReference type="GO" id="GO:0046872">
    <property type="term" value="F:metal ion binding"/>
    <property type="evidence" value="ECO:0007669"/>
    <property type="project" value="UniProtKB-KW"/>
</dbReference>
<comment type="cofactor">
    <cofactor evidence="2">
        <name>Mg(2+)</name>
        <dbReference type="ChEBI" id="CHEBI:18420"/>
    </cofactor>
</comment>
<evidence type="ECO:0000256" key="6">
    <source>
        <dbReference type="ARBA" id="ARBA00023211"/>
    </source>
</evidence>
<dbReference type="InterPro" id="IPR045121">
    <property type="entry name" value="CoAse"/>
</dbReference>
<evidence type="ECO:0000313" key="8">
    <source>
        <dbReference type="EMBL" id="TYS46961.1"/>
    </source>
</evidence>
<keyword evidence="6" id="KW-0464">Manganese</keyword>
<comment type="cofactor">
    <cofactor evidence="1">
        <name>Mn(2+)</name>
        <dbReference type="ChEBI" id="CHEBI:29035"/>
    </cofactor>
</comment>
<dbReference type="AlphaFoldDB" id="A0A5D4R9P5"/>
<dbReference type="InterPro" id="IPR000086">
    <property type="entry name" value="NUDIX_hydrolase_dom"/>
</dbReference>
<accession>A0A5D4R9P5</accession>
<comment type="caution">
    <text evidence="8">The sequence shown here is derived from an EMBL/GenBank/DDBJ whole genome shotgun (WGS) entry which is preliminary data.</text>
</comment>
<evidence type="ECO:0000313" key="9">
    <source>
        <dbReference type="Proteomes" id="UP000322139"/>
    </source>
</evidence>
<evidence type="ECO:0000256" key="5">
    <source>
        <dbReference type="ARBA" id="ARBA00022842"/>
    </source>
</evidence>
<feature type="domain" description="Nudix hydrolase" evidence="7">
    <location>
        <begin position="23"/>
        <end position="156"/>
    </location>
</feature>
<sequence length="210" mass="24215">MNIEEIIAGLGSRTPAILGSNKFINYSVLVPLIEKEDGVHVLFEVRSMEMRRQPGEICFPGGRVDRSDPDVKHTAIRETTEELGIPMDEIRGTVPLDYMVSPFGMIIYPFAGMLEPSRPFEVNPKEVGEVFTVPLSYLLKTKPEIYKMNYRLEPENGFPFDRIAGGENYNWQTRTMEECFYYFEDKVIWGLTARILQHFIEIVNELPEQK</sequence>
<evidence type="ECO:0000256" key="1">
    <source>
        <dbReference type="ARBA" id="ARBA00001936"/>
    </source>
</evidence>
<dbReference type="EMBL" id="VTER01000007">
    <property type="protein sequence ID" value="TYS46961.1"/>
    <property type="molecule type" value="Genomic_DNA"/>
</dbReference>
<dbReference type="Gene3D" id="3.90.79.10">
    <property type="entry name" value="Nucleoside Triphosphate Pyrophosphohydrolase"/>
    <property type="match status" value="1"/>
</dbReference>
<dbReference type="Pfam" id="PF00293">
    <property type="entry name" value="NUDIX"/>
    <property type="match status" value="1"/>
</dbReference>
<keyword evidence="4" id="KW-0378">Hydrolase</keyword>
<dbReference type="PANTHER" id="PTHR12992:SF11">
    <property type="entry name" value="MITOCHONDRIAL COENZYME A DIPHOSPHATASE NUDT8"/>
    <property type="match status" value="1"/>
</dbReference>
<proteinExistence type="predicted"/>
<gene>
    <name evidence="8" type="ORF">FZD51_15990</name>
</gene>
<keyword evidence="3" id="KW-0479">Metal-binding</keyword>
<dbReference type="Proteomes" id="UP000322139">
    <property type="component" value="Unassembled WGS sequence"/>
</dbReference>
<evidence type="ECO:0000259" key="7">
    <source>
        <dbReference type="PROSITE" id="PS51462"/>
    </source>
</evidence>
<dbReference type="PANTHER" id="PTHR12992">
    <property type="entry name" value="NUDIX HYDROLASE"/>
    <property type="match status" value="1"/>
</dbReference>
<name>A0A5D4R9P5_9BACI</name>
<dbReference type="InterPro" id="IPR015797">
    <property type="entry name" value="NUDIX_hydrolase-like_dom_sf"/>
</dbReference>
<keyword evidence="5" id="KW-0460">Magnesium</keyword>
<dbReference type="PROSITE" id="PS51462">
    <property type="entry name" value="NUDIX"/>
    <property type="match status" value="1"/>
</dbReference>
<dbReference type="GO" id="GO:0010945">
    <property type="term" value="F:coenzyme A diphosphatase activity"/>
    <property type="evidence" value="ECO:0007669"/>
    <property type="project" value="InterPro"/>
</dbReference>
<dbReference type="SUPFAM" id="SSF55811">
    <property type="entry name" value="Nudix"/>
    <property type="match status" value="1"/>
</dbReference>
<dbReference type="CDD" id="cd03426">
    <property type="entry name" value="NUDIX_CoAse_Nudt7"/>
    <property type="match status" value="1"/>
</dbReference>